<dbReference type="GO" id="GO:0015087">
    <property type="term" value="F:cobalt ion transmembrane transporter activity"/>
    <property type="evidence" value="ECO:0007669"/>
    <property type="project" value="TreeGrafter"/>
</dbReference>
<evidence type="ECO:0000256" key="7">
    <source>
        <dbReference type="ARBA" id="ARBA00023136"/>
    </source>
</evidence>
<dbReference type="GO" id="GO:0000287">
    <property type="term" value="F:magnesium ion binding"/>
    <property type="evidence" value="ECO:0007669"/>
    <property type="project" value="TreeGrafter"/>
</dbReference>
<evidence type="ECO:0008006" key="12">
    <source>
        <dbReference type="Google" id="ProtNLM"/>
    </source>
</evidence>
<comment type="subcellular location">
    <subcellularLocation>
        <location evidence="1">Cell membrane</location>
        <topology evidence="1">Multi-pass membrane protein</topology>
    </subcellularLocation>
</comment>
<keyword evidence="6 9" id="KW-1133">Transmembrane helix</keyword>
<dbReference type="InterPro" id="IPR045861">
    <property type="entry name" value="CorA_cytoplasmic_dom"/>
</dbReference>
<keyword evidence="11" id="KW-1185">Reference proteome</keyword>
<evidence type="ECO:0000256" key="8">
    <source>
        <dbReference type="SAM" id="MobiDB-lite"/>
    </source>
</evidence>
<comment type="similarity">
    <text evidence="2">Belongs to the CorA metal ion transporter (MIT) (TC 1.A.35) family.</text>
</comment>
<dbReference type="Pfam" id="PF01544">
    <property type="entry name" value="CorA"/>
    <property type="match status" value="1"/>
</dbReference>
<dbReference type="InterPro" id="IPR002523">
    <property type="entry name" value="MgTranspt_CorA/ZnTranspt_ZntB"/>
</dbReference>
<keyword evidence="5 9" id="KW-0812">Transmembrane</keyword>
<keyword evidence="3" id="KW-0813">Transport</keyword>
<dbReference type="PANTHER" id="PTHR46494">
    <property type="entry name" value="CORA FAMILY METAL ION TRANSPORTER (EUROFUNG)"/>
    <property type="match status" value="1"/>
</dbReference>
<name>A0A4Y7Q2B0_9AGAM</name>
<dbReference type="GO" id="GO:0050897">
    <property type="term" value="F:cobalt ion binding"/>
    <property type="evidence" value="ECO:0007669"/>
    <property type="project" value="TreeGrafter"/>
</dbReference>
<dbReference type="SUPFAM" id="SSF143865">
    <property type="entry name" value="CorA soluble domain-like"/>
    <property type="match status" value="1"/>
</dbReference>
<dbReference type="OrthoDB" id="165352at2759"/>
<evidence type="ECO:0000256" key="2">
    <source>
        <dbReference type="ARBA" id="ARBA00009765"/>
    </source>
</evidence>
<dbReference type="Proteomes" id="UP000294933">
    <property type="component" value="Unassembled WGS sequence"/>
</dbReference>
<reference evidence="10 11" key="1">
    <citation type="submission" date="2018-06" db="EMBL/GenBank/DDBJ databases">
        <title>A transcriptomic atlas of mushroom development highlights an independent origin of complex multicellularity.</title>
        <authorList>
            <consortium name="DOE Joint Genome Institute"/>
            <person name="Krizsan K."/>
            <person name="Almasi E."/>
            <person name="Merenyi Z."/>
            <person name="Sahu N."/>
            <person name="Viragh M."/>
            <person name="Koszo T."/>
            <person name="Mondo S."/>
            <person name="Kiss B."/>
            <person name="Balint B."/>
            <person name="Kues U."/>
            <person name="Barry K."/>
            <person name="Hegedus J.C."/>
            <person name="Henrissat B."/>
            <person name="Johnson J."/>
            <person name="Lipzen A."/>
            <person name="Ohm R."/>
            <person name="Nagy I."/>
            <person name="Pangilinan J."/>
            <person name="Yan J."/>
            <person name="Xiong Y."/>
            <person name="Grigoriev I.V."/>
            <person name="Hibbett D.S."/>
            <person name="Nagy L.G."/>
        </authorList>
    </citation>
    <scope>NUCLEOTIDE SEQUENCE [LARGE SCALE GENOMIC DNA]</scope>
    <source>
        <strain evidence="10 11">SZMC22713</strain>
    </source>
</reference>
<dbReference type="SUPFAM" id="SSF144083">
    <property type="entry name" value="Magnesium transport protein CorA, transmembrane region"/>
    <property type="match status" value="1"/>
</dbReference>
<dbReference type="AlphaFoldDB" id="A0A4Y7Q2B0"/>
<feature type="transmembrane region" description="Helical" evidence="9">
    <location>
        <begin position="598"/>
        <end position="616"/>
    </location>
</feature>
<evidence type="ECO:0000256" key="1">
    <source>
        <dbReference type="ARBA" id="ARBA00004651"/>
    </source>
</evidence>
<feature type="compositionally biased region" description="Polar residues" evidence="8">
    <location>
        <begin position="74"/>
        <end position="90"/>
    </location>
</feature>
<evidence type="ECO:0000313" key="10">
    <source>
        <dbReference type="EMBL" id="TDL20930.1"/>
    </source>
</evidence>
<dbReference type="EMBL" id="ML170184">
    <property type="protein sequence ID" value="TDL20930.1"/>
    <property type="molecule type" value="Genomic_DNA"/>
</dbReference>
<evidence type="ECO:0000256" key="9">
    <source>
        <dbReference type="SAM" id="Phobius"/>
    </source>
</evidence>
<protein>
    <recommendedName>
        <fullName evidence="12">Cora-domain-containing protein</fullName>
    </recommendedName>
</protein>
<evidence type="ECO:0000256" key="3">
    <source>
        <dbReference type="ARBA" id="ARBA00022448"/>
    </source>
</evidence>
<organism evidence="10 11">
    <name type="scientific">Rickenella mellea</name>
    <dbReference type="NCBI Taxonomy" id="50990"/>
    <lineage>
        <taxon>Eukaryota</taxon>
        <taxon>Fungi</taxon>
        <taxon>Dikarya</taxon>
        <taxon>Basidiomycota</taxon>
        <taxon>Agaricomycotina</taxon>
        <taxon>Agaricomycetes</taxon>
        <taxon>Hymenochaetales</taxon>
        <taxon>Rickenellaceae</taxon>
        <taxon>Rickenella</taxon>
    </lineage>
</organism>
<keyword evidence="7 9" id="KW-0472">Membrane</keyword>
<dbReference type="Gene3D" id="3.30.460.20">
    <property type="entry name" value="CorA soluble domain-like"/>
    <property type="match status" value="1"/>
</dbReference>
<feature type="compositionally biased region" description="Polar residues" evidence="8">
    <location>
        <begin position="330"/>
        <end position="339"/>
    </location>
</feature>
<evidence type="ECO:0000256" key="4">
    <source>
        <dbReference type="ARBA" id="ARBA00022475"/>
    </source>
</evidence>
<evidence type="ECO:0000313" key="11">
    <source>
        <dbReference type="Proteomes" id="UP000294933"/>
    </source>
</evidence>
<evidence type="ECO:0000256" key="5">
    <source>
        <dbReference type="ARBA" id="ARBA00022692"/>
    </source>
</evidence>
<dbReference type="GO" id="GO:0015095">
    <property type="term" value="F:magnesium ion transmembrane transporter activity"/>
    <property type="evidence" value="ECO:0007669"/>
    <property type="project" value="TreeGrafter"/>
</dbReference>
<keyword evidence="4" id="KW-1003">Cell membrane</keyword>
<dbReference type="STRING" id="50990.A0A4Y7Q2B0"/>
<dbReference type="Gene3D" id="1.20.58.340">
    <property type="entry name" value="Magnesium transport protein CorA, transmembrane region"/>
    <property type="match status" value="2"/>
</dbReference>
<proteinExistence type="inferred from homology"/>
<sequence length="645" mass="72002">MPRENSFSDSDGRSLTPDIEDEENVIARPFTTPTAEQQRPTQPQPLTIQSDSPFGTLQQVTVSNGVKFVEKGSSVKSPTSPTSRPSNVAASPTRPGPTVFPPGAASAKFRSSVRKVMQMKRMSTMMSPLAVGAEPGIDPRRMTAQMTYGGVKAKCVIDIVDYSSLRTSFGKMENEGFIDYLSNPTACKPEPWVKVRWINIRGISWDVISALAMKYDIHPLAVEDILHQRPQARSKADYYQKHLFIRVLRHCVGDDDDDSTAESVLPTLTNLPRSSSPVGLDDKGADSDDDETKLGSGGNSRKSTMKGTGKGLLGRKADALLNGDLERGRPQTQRTSSSVRAGRREAAKIETAKIMAIEELKRERVHVTVKPMFICLYRDGTVISIEAIPDPGFTAPIHARLHQRDTGLRATADASLLVQSLLDLVVDQTFQVVDEYQKRILKLEHEILVRPSVKMVRHLHILSGDLALHKRTLDPIKTLVYGLRRYDVDRCAALVTSASGAKSTDKVTVEGFMSHKSKIYLADVHDHIDYILTSMDMFANIAENLINFTFNMASYDMNQVMRRLTLATIIFLPLSFLTGYFGMNFDNMWSVKHDHTDVIFWIIALPLMAIVIVAFMQQDITKMGHYLQKRWKARQYVVQTTKKNA</sequence>
<gene>
    <name evidence="10" type="ORF">BD410DRAFT_750224</name>
</gene>
<dbReference type="PANTHER" id="PTHR46494:SF1">
    <property type="entry name" value="CORA FAMILY METAL ION TRANSPORTER (EUROFUNG)"/>
    <property type="match status" value="1"/>
</dbReference>
<dbReference type="VEuPathDB" id="FungiDB:BD410DRAFT_750224"/>
<feature type="region of interest" description="Disordered" evidence="8">
    <location>
        <begin position="266"/>
        <end position="344"/>
    </location>
</feature>
<evidence type="ECO:0000256" key="6">
    <source>
        <dbReference type="ARBA" id="ARBA00022989"/>
    </source>
</evidence>
<feature type="compositionally biased region" description="Polar residues" evidence="8">
    <location>
        <begin position="31"/>
        <end position="55"/>
    </location>
</feature>
<dbReference type="InterPro" id="IPR045863">
    <property type="entry name" value="CorA_TM1_TM2"/>
</dbReference>
<feature type="compositionally biased region" description="Polar residues" evidence="8">
    <location>
        <begin position="266"/>
        <end position="277"/>
    </location>
</feature>
<accession>A0A4Y7Q2B0</accession>
<feature type="transmembrane region" description="Helical" evidence="9">
    <location>
        <begin position="564"/>
        <end position="583"/>
    </location>
</feature>
<feature type="region of interest" description="Disordered" evidence="8">
    <location>
        <begin position="1"/>
        <end position="55"/>
    </location>
</feature>
<feature type="region of interest" description="Disordered" evidence="8">
    <location>
        <begin position="71"/>
        <end position="105"/>
    </location>
</feature>
<dbReference type="GO" id="GO:0005886">
    <property type="term" value="C:plasma membrane"/>
    <property type="evidence" value="ECO:0007669"/>
    <property type="project" value="UniProtKB-SubCell"/>
</dbReference>